<organism evidence="3 4">
    <name type="scientific">Tetradesmus obliquus</name>
    <name type="common">Green alga</name>
    <name type="synonym">Acutodesmus obliquus</name>
    <dbReference type="NCBI Taxonomy" id="3088"/>
    <lineage>
        <taxon>Eukaryota</taxon>
        <taxon>Viridiplantae</taxon>
        <taxon>Chlorophyta</taxon>
        <taxon>core chlorophytes</taxon>
        <taxon>Chlorophyceae</taxon>
        <taxon>CS clade</taxon>
        <taxon>Sphaeropleales</taxon>
        <taxon>Scenedesmaceae</taxon>
        <taxon>Tetradesmus</taxon>
    </lineage>
</organism>
<dbReference type="GO" id="GO:0015996">
    <property type="term" value="P:chlorophyll catabolic process"/>
    <property type="evidence" value="ECO:0007669"/>
    <property type="project" value="InterPro"/>
</dbReference>
<dbReference type="GO" id="GO:0009507">
    <property type="term" value="C:chloroplast"/>
    <property type="evidence" value="ECO:0007669"/>
    <property type="project" value="TreeGrafter"/>
</dbReference>
<evidence type="ECO:0000256" key="1">
    <source>
        <dbReference type="SAM" id="MobiDB-lite"/>
    </source>
</evidence>
<dbReference type="SUPFAM" id="SSF53474">
    <property type="entry name" value="alpha/beta-Hydrolases"/>
    <property type="match status" value="1"/>
</dbReference>
<dbReference type="InterPro" id="IPR000073">
    <property type="entry name" value="AB_hydrolase_1"/>
</dbReference>
<evidence type="ECO:0000313" key="4">
    <source>
        <dbReference type="Proteomes" id="UP000256970"/>
    </source>
</evidence>
<evidence type="ECO:0000259" key="2">
    <source>
        <dbReference type="Pfam" id="PF00561"/>
    </source>
</evidence>
<dbReference type="Gene3D" id="3.40.50.1820">
    <property type="entry name" value="alpha/beta hydrolase"/>
    <property type="match status" value="2"/>
</dbReference>
<dbReference type="InterPro" id="IPR044211">
    <property type="entry name" value="PPH_chloroplastic"/>
</dbReference>
<dbReference type="Proteomes" id="UP000256970">
    <property type="component" value="Unassembled WGS sequence"/>
</dbReference>
<gene>
    <name evidence="3" type="ORF">BQ4739_LOCUS5245</name>
</gene>
<dbReference type="PANTHER" id="PTHR47280:SF1">
    <property type="entry name" value="PHEOPHYTINASE, CHLOROPLASTIC"/>
    <property type="match status" value="1"/>
</dbReference>
<reference evidence="3 4" key="1">
    <citation type="submission" date="2016-10" db="EMBL/GenBank/DDBJ databases">
        <authorList>
            <person name="Cai Z."/>
        </authorList>
    </citation>
    <scope>NUCLEOTIDE SEQUENCE [LARGE SCALE GENOMIC DNA]</scope>
</reference>
<feature type="region of interest" description="Disordered" evidence="1">
    <location>
        <begin position="44"/>
        <end position="72"/>
    </location>
</feature>
<feature type="compositionally biased region" description="Basic residues" evidence="1">
    <location>
        <begin position="13"/>
        <end position="24"/>
    </location>
</feature>
<feature type="domain" description="AB hydrolase-1" evidence="2">
    <location>
        <begin position="97"/>
        <end position="213"/>
    </location>
</feature>
<evidence type="ECO:0000313" key="3">
    <source>
        <dbReference type="EMBL" id="SZX64754.1"/>
    </source>
</evidence>
<dbReference type="Pfam" id="PF00561">
    <property type="entry name" value="Abhydrolase_1"/>
    <property type="match status" value="1"/>
</dbReference>
<dbReference type="PANTHER" id="PTHR47280">
    <property type="entry name" value="PHEOPHYTINASE, CHLOROPLASTIC"/>
    <property type="match status" value="1"/>
</dbReference>
<dbReference type="InterPro" id="IPR029058">
    <property type="entry name" value="AB_hydrolase_fold"/>
</dbReference>
<accession>A0A383VJB4</accession>
<dbReference type="PRINTS" id="PR00111">
    <property type="entry name" value="ABHYDROLASE"/>
</dbReference>
<dbReference type="STRING" id="3088.A0A383VJB4"/>
<dbReference type="EMBL" id="FNXT01000453">
    <property type="protein sequence ID" value="SZX64754.1"/>
    <property type="molecule type" value="Genomic_DNA"/>
</dbReference>
<name>A0A383VJB4_TETOB</name>
<dbReference type="GO" id="GO:0080124">
    <property type="term" value="F:pheophytinase activity"/>
    <property type="evidence" value="ECO:0007669"/>
    <property type="project" value="InterPro"/>
</dbReference>
<dbReference type="AlphaFoldDB" id="A0A383VJB4"/>
<protein>
    <recommendedName>
        <fullName evidence="2">AB hydrolase-1 domain-containing protein</fullName>
    </recommendedName>
</protein>
<feature type="region of interest" description="Disordered" evidence="1">
    <location>
        <begin position="1"/>
        <end position="24"/>
    </location>
</feature>
<proteinExistence type="predicted"/>
<keyword evidence="4" id="KW-1185">Reference proteome</keyword>
<sequence>MQAAPRHAAGPSRQRHSSAAHSGSRIRHIAYIAAPTTLADTQTAWAPAVSEQRQQPALLPRAADPAEQQGPLQQQWNWRWGSSITYTQAGCAIDGRPALLLLHGFGVSHKHFVHNIEVLAEQYTVYAVDLLGHGGSWPSQHVCEASGQQLHYNVATYTEQLHSFIQERVGQPVYVAGNSLGGFLAANLAAHHPDAVRGVVLLNAAPFTSPYIPGRDLLLWRLLAAAADDALPAPREQIASFVRDFWWDIIRQPDSIRLVLQLVYARHSAIDDQLVDCILEPTQHPQALDAFVSMVLSPAGKLSFEQVLQRVECPVCLAYAVKYIVDQLLWCILEPTQHPQALDAFVSMVLSPAGKQALSFEQVLQRVECPVCLAYAVIHIVNQLMQCILEPTQHPQALDAFVSMVLSPAGKLSFEQVLQRVECPVCLAYGREDPWVAPLYGHRAKRLLPAAVYLELSPAGHCPHHEAPTAVNSIIATFVAAVEAGQHQQHAALQAGTVTSFEEEDGCTVQVACVDGSPRNFLEAADAALWRLKQRAARLLKQRQGLQFTLLQEALHMDGWM</sequence>